<feature type="domain" description="Type II secretion system protein GspB C-terminal" evidence="2">
    <location>
        <begin position="185"/>
        <end position="233"/>
    </location>
</feature>
<dbReference type="RefSeq" id="WP_110265545.1">
    <property type="nucleotide sequence ID" value="NZ_CAWNXA010000006.1"/>
</dbReference>
<evidence type="ECO:0000256" key="1">
    <source>
        <dbReference type="SAM" id="MobiDB-lite"/>
    </source>
</evidence>
<feature type="compositionally biased region" description="Polar residues" evidence="1">
    <location>
        <begin position="147"/>
        <end position="156"/>
    </location>
</feature>
<evidence type="ECO:0000313" key="3">
    <source>
        <dbReference type="EMBL" id="PXV67233.1"/>
    </source>
</evidence>
<evidence type="ECO:0000313" key="4">
    <source>
        <dbReference type="Proteomes" id="UP000248330"/>
    </source>
</evidence>
<dbReference type="Pfam" id="PF16537">
    <property type="entry name" value="T2SSB"/>
    <property type="match status" value="1"/>
</dbReference>
<comment type="caution">
    <text evidence="3">The sequence shown here is derived from an EMBL/GenBank/DDBJ whole genome shotgun (WGS) entry which is preliminary data.</text>
</comment>
<keyword evidence="4" id="KW-1185">Reference proteome</keyword>
<organism evidence="3 4">
    <name type="scientific">Sinimarinibacterium flocculans</name>
    <dbReference type="NCBI Taxonomy" id="985250"/>
    <lineage>
        <taxon>Bacteria</taxon>
        <taxon>Pseudomonadati</taxon>
        <taxon>Pseudomonadota</taxon>
        <taxon>Gammaproteobacteria</taxon>
        <taxon>Nevskiales</taxon>
        <taxon>Nevskiaceae</taxon>
        <taxon>Sinimarinibacterium</taxon>
    </lineage>
</organism>
<dbReference type="Proteomes" id="UP000248330">
    <property type="component" value="Unassembled WGS sequence"/>
</dbReference>
<dbReference type="InterPro" id="IPR032389">
    <property type="entry name" value="GspB_C"/>
</dbReference>
<dbReference type="AlphaFoldDB" id="A0A318E9C7"/>
<protein>
    <submittedName>
        <fullName evidence="3">Type II secretion system protein B</fullName>
    </submittedName>
</protein>
<reference evidence="3 4" key="1">
    <citation type="submission" date="2018-04" db="EMBL/GenBank/DDBJ databases">
        <title>Genomic Encyclopedia of Type Strains, Phase IV (KMG-IV): sequencing the most valuable type-strain genomes for metagenomic binning, comparative biology and taxonomic classification.</title>
        <authorList>
            <person name="Goeker M."/>
        </authorList>
    </citation>
    <scope>NUCLEOTIDE SEQUENCE [LARGE SCALE GENOMIC DNA]</scope>
    <source>
        <strain evidence="3 4">DSM 104150</strain>
    </source>
</reference>
<gene>
    <name evidence="3" type="ORF">C8D93_106211</name>
</gene>
<dbReference type="GO" id="GO:0015627">
    <property type="term" value="C:type II protein secretion system complex"/>
    <property type="evidence" value="ECO:0007669"/>
    <property type="project" value="InterPro"/>
</dbReference>
<accession>A0A318E9C7</accession>
<evidence type="ECO:0000259" key="2">
    <source>
        <dbReference type="Pfam" id="PF16537"/>
    </source>
</evidence>
<name>A0A318E9C7_9GAMM</name>
<proteinExistence type="predicted"/>
<dbReference type="OrthoDB" id="5432325at2"/>
<feature type="region of interest" description="Disordered" evidence="1">
    <location>
        <begin position="110"/>
        <end position="159"/>
    </location>
</feature>
<feature type="region of interest" description="Disordered" evidence="1">
    <location>
        <begin position="14"/>
        <end position="35"/>
    </location>
</feature>
<sequence>MSYILEALRRAERERHATVAEQPAADARPPQRGPRPTTMALAGATLFLAGIGAALMLLRPSASTPVPVESATVEATPTMAPVPTPSATAPAAPRLSDAAALAGYESLDDVSPVFQGSPPAAPAPGRPSIATADTPQPTPHSPGASMVGQSPKTTETPAADAARTLPPRLAEMPEGFQSRFPSPLIQVHVFDADPARRWIMVDNRRHAEGAVLDSGLRIAEILGDGVIFVFDERLVYWPLNR</sequence>
<dbReference type="EMBL" id="QICN01000006">
    <property type="protein sequence ID" value="PXV67233.1"/>
    <property type="molecule type" value="Genomic_DNA"/>
</dbReference>